<keyword evidence="7 14" id="KW-0472">Membrane</keyword>
<keyword evidence="15" id="KW-0732">Signal</keyword>
<evidence type="ECO:0000256" key="11">
    <source>
        <dbReference type="ARBA" id="ARBA00037847"/>
    </source>
</evidence>
<evidence type="ECO:0000256" key="12">
    <source>
        <dbReference type="RuleBase" id="RU003848"/>
    </source>
</evidence>
<keyword evidence="17" id="KW-1185">Reference proteome</keyword>
<dbReference type="InterPro" id="IPR002146">
    <property type="entry name" value="ATP_synth_b/b'su_bac/chlpt"/>
</dbReference>
<keyword evidence="5 14" id="KW-1133">Transmembrane helix</keyword>
<dbReference type="RefSeq" id="WP_323574292.1">
    <property type="nucleotide sequence ID" value="NZ_JAYGJQ010000001.1"/>
</dbReference>
<keyword evidence="8" id="KW-0066">ATP synthesis</keyword>
<comment type="subcellular location">
    <subcellularLocation>
        <location evidence="11">Endomembrane system</location>
        <topology evidence="11">Single-pass membrane protein</topology>
    </subcellularLocation>
</comment>
<keyword evidence="4 12" id="KW-0375">Hydrogen ion transport</keyword>
<name>A0ABU5VQV7_9BACT</name>
<comment type="caution">
    <text evidence="16">The sequence shown here is derived from an EMBL/GenBank/DDBJ whole genome shotgun (WGS) entry which is preliminary data.</text>
</comment>
<proteinExistence type="inferred from homology"/>
<feature type="chain" id="PRO_5046119123" description="ATP synthase subunit b" evidence="15">
    <location>
        <begin position="21"/>
        <end position="182"/>
    </location>
</feature>
<evidence type="ECO:0000256" key="10">
    <source>
        <dbReference type="ARBA" id="ARBA00025614"/>
    </source>
</evidence>
<evidence type="ECO:0000256" key="9">
    <source>
        <dbReference type="ARBA" id="ARBA00025198"/>
    </source>
</evidence>
<evidence type="ECO:0000256" key="7">
    <source>
        <dbReference type="ARBA" id="ARBA00023136"/>
    </source>
</evidence>
<evidence type="ECO:0008006" key="18">
    <source>
        <dbReference type="Google" id="ProtNLM"/>
    </source>
</evidence>
<gene>
    <name evidence="16" type="ORF">SHI21_01225</name>
</gene>
<evidence type="ECO:0000256" key="8">
    <source>
        <dbReference type="ARBA" id="ARBA00023310"/>
    </source>
</evidence>
<reference evidence="16 17" key="1">
    <citation type="submission" date="2023-11" db="EMBL/GenBank/DDBJ databases">
        <title>A Novel Polar Bacteriovorax (B. antarcticus) Isolated from the Biocrust in Antarctica.</title>
        <authorList>
            <person name="Mun W."/>
            <person name="Choi S.Y."/>
            <person name="Mitchell R.J."/>
        </authorList>
    </citation>
    <scope>NUCLEOTIDE SEQUENCE [LARGE SCALE GENOMIC DNA]</scope>
    <source>
        <strain evidence="16 17">PP10</strain>
    </source>
</reference>
<keyword evidence="13" id="KW-0175">Coiled coil</keyword>
<evidence type="ECO:0000256" key="13">
    <source>
        <dbReference type="SAM" id="Coils"/>
    </source>
</evidence>
<comment type="function">
    <text evidence="10">Component of the F(0) channel, it forms part of the peripheral stalk, linking F(1) to F(0). The b'-subunit is a diverged and duplicated form of b found in plants and photosynthetic bacteria.</text>
</comment>
<evidence type="ECO:0000256" key="14">
    <source>
        <dbReference type="SAM" id="Phobius"/>
    </source>
</evidence>
<evidence type="ECO:0000256" key="2">
    <source>
        <dbReference type="ARBA" id="ARBA00022547"/>
    </source>
</evidence>
<comment type="similarity">
    <text evidence="12">Belongs to the ATPase B chain family.</text>
</comment>
<protein>
    <recommendedName>
        <fullName evidence="18">ATP synthase subunit b</fullName>
    </recommendedName>
</protein>
<feature type="signal peptide" evidence="15">
    <location>
        <begin position="1"/>
        <end position="20"/>
    </location>
</feature>
<evidence type="ECO:0000256" key="6">
    <source>
        <dbReference type="ARBA" id="ARBA00023065"/>
    </source>
</evidence>
<sequence length="182" mass="20516">MKALAKYSFMFIALTATAVAAESGAHHEPSIKDLMYPAINFAVLAGFLVWKLKKPMHEMFTKNATEVESLMNSAAQKNKDAEERLKNLTSKMNNLPAEVSKIQNDYESDVKTFAQTHGQETQDHIVRTERDFDKKLEGEKNELVEKLNEDLLNNVIAKTKQTINGNADMKTRATSKIVSELR</sequence>
<evidence type="ECO:0000256" key="15">
    <source>
        <dbReference type="SAM" id="SignalP"/>
    </source>
</evidence>
<evidence type="ECO:0000256" key="5">
    <source>
        <dbReference type="ARBA" id="ARBA00022989"/>
    </source>
</evidence>
<accession>A0ABU5VQV7</accession>
<keyword evidence="6 12" id="KW-0406">Ion transport</keyword>
<keyword evidence="2 12" id="KW-0138">CF(0)</keyword>
<keyword evidence="1 12" id="KW-0813">Transport</keyword>
<evidence type="ECO:0000256" key="3">
    <source>
        <dbReference type="ARBA" id="ARBA00022692"/>
    </source>
</evidence>
<organism evidence="16 17">
    <name type="scientific">Bacteriovorax antarcticus</name>
    <dbReference type="NCBI Taxonomy" id="3088717"/>
    <lineage>
        <taxon>Bacteria</taxon>
        <taxon>Pseudomonadati</taxon>
        <taxon>Bdellovibrionota</taxon>
        <taxon>Bacteriovoracia</taxon>
        <taxon>Bacteriovoracales</taxon>
        <taxon>Bacteriovoracaceae</taxon>
        <taxon>Bacteriovorax</taxon>
    </lineage>
</organism>
<comment type="function">
    <text evidence="9">F(1)F(0) ATP synthase produces ATP from ADP in the presence of a proton or sodium gradient. F-type ATPases consist of two structural domains, F(1) containing the extramembraneous catalytic core and F(0) containing the membrane proton channel, linked together by a central stalk and a peripheral stalk. During catalysis, ATP synthesis in the catalytic domain of F(1) is coupled via a rotary mechanism of the central stalk subunits to proton translocation.</text>
</comment>
<evidence type="ECO:0000256" key="1">
    <source>
        <dbReference type="ARBA" id="ARBA00022448"/>
    </source>
</evidence>
<dbReference type="Proteomes" id="UP001302274">
    <property type="component" value="Unassembled WGS sequence"/>
</dbReference>
<evidence type="ECO:0000256" key="4">
    <source>
        <dbReference type="ARBA" id="ARBA00022781"/>
    </source>
</evidence>
<dbReference type="EMBL" id="JAYGJQ010000001">
    <property type="protein sequence ID" value="MEA9354803.1"/>
    <property type="molecule type" value="Genomic_DNA"/>
</dbReference>
<feature type="coiled-coil region" evidence="13">
    <location>
        <begin position="64"/>
        <end position="98"/>
    </location>
</feature>
<evidence type="ECO:0000313" key="16">
    <source>
        <dbReference type="EMBL" id="MEA9354803.1"/>
    </source>
</evidence>
<feature type="transmembrane region" description="Helical" evidence="14">
    <location>
        <begin position="34"/>
        <end position="52"/>
    </location>
</feature>
<evidence type="ECO:0000313" key="17">
    <source>
        <dbReference type="Proteomes" id="UP001302274"/>
    </source>
</evidence>
<dbReference type="Pfam" id="PF00430">
    <property type="entry name" value="ATP-synt_B"/>
    <property type="match status" value="1"/>
</dbReference>
<keyword evidence="3 12" id="KW-0812">Transmembrane</keyword>